<evidence type="ECO:0000256" key="1">
    <source>
        <dbReference type="SAM" id="Phobius"/>
    </source>
</evidence>
<dbReference type="AlphaFoldDB" id="A0A0U4N2S2"/>
<gene>
    <name evidence="3" type="ORF">THC_1219</name>
</gene>
<feature type="transmembrane region" description="Helical" evidence="1">
    <location>
        <begin position="328"/>
        <end position="347"/>
    </location>
</feature>
<reference evidence="4" key="2">
    <citation type="journal article" date="2016" name="Int. J. Syst. Evol. Microbiol.">
        <title>Caldimicrobium thiodismutans sp. nov., a sulfur-disproportionating bacterium isolated from a hot spring.</title>
        <authorList>
            <person name="Kojima H."/>
            <person name="Umezawa K."/>
            <person name="Fukui M."/>
        </authorList>
    </citation>
    <scope>NUCLEOTIDE SEQUENCE [LARGE SCALE GENOMIC DNA]</scope>
    <source>
        <strain evidence="4">TF1</strain>
    </source>
</reference>
<dbReference type="InterPro" id="IPR016195">
    <property type="entry name" value="Pol/histidinol_Pase-like"/>
</dbReference>
<dbReference type="Gene3D" id="3.20.20.140">
    <property type="entry name" value="Metal-dependent hydrolases"/>
    <property type="match status" value="1"/>
</dbReference>
<protein>
    <submittedName>
        <fullName evidence="3">Glycosyl transferase family 1</fullName>
    </submittedName>
</protein>
<dbReference type="Proteomes" id="UP000068196">
    <property type="component" value="Chromosome"/>
</dbReference>
<reference evidence="3 4" key="1">
    <citation type="journal article" date="2016" name="Int. J. Syst. Evol. Microbiol.">
        <title>Caldimicrobium thiodismutans sp. nov., a sulfur-disproportionating bacterium isolated from a hot spring, and emended description of the genus Caldimicrobium.</title>
        <authorList>
            <person name="Kojima H."/>
            <person name="Umezawa K."/>
            <person name="Fukui M."/>
        </authorList>
    </citation>
    <scope>NUCLEOTIDE SEQUENCE [LARGE SCALE GENOMIC DNA]</scope>
    <source>
        <strain evidence="3 4">TF1</strain>
    </source>
</reference>
<feature type="domain" description="Polymerase/histidinol phosphatase N-terminal" evidence="2">
    <location>
        <begin position="8"/>
        <end position="82"/>
    </location>
</feature>
<dbReference type="InterPro" id="IPR003141">
    <property type="entry name" value="Pol/His_phosphatase_N"/>
</dbReference>
<dbReference type="PANTHER" id="PTHR45947:SF3">
    <property type="entry name" value="SULFOQUINOVOSYL TRANSFERASE SQD2"/>
    <property type="match status" value="1"/>
</dbReference>
<dbReference type="OrthoDB" id="9802525at2"/>
<keyword evidence="1" id="KW-0812">Transmembrane</keyword>
<dbReference type="KEGG" id="cthi:THC_1219"/>
<dbReference type="Pfam" id="PF13439">
    <property type="entry name" value="Glyco_transf_4"/>
    <property type="match status" value="1"/>
</dbReference>
<sequence length="762" mass="87678">MKNFLARADLHLHSKASNLPGGWFSKLIGCPESYAEPMELYKRLKQRGMTFVTITDHNTISGVLEIAHLPDVFISCEYTVEFPEEEAMVHVIAYGINEKQHEDLLKLRGNVYEFVEYLKYHNIAHTLAHPLYSVQGTKITRRLIDKMVLLFDTWEVINGTRGDGVMEIEETIARAYSSWDVIRRLEEKYKIRSLRSWERISFTAGSDDHGSMDVGRTWTQIEGARSVEEFLLGLRDGRSDVGTEELSEDRLVNTVARVGYVYINKHFGIPQEIRSVLDYVLMYSDDPAVAMGLRFLLGVDAERTKLVRALLDSLPFFMWNRFLKNRSVTGLFGFILSLIPYAFPYLIKYMQKKEERRVKALAKEFGMVKQGPVKIAYFTDTYKELNGVARTANIMKAIALEEDLPFHFFVCSKERTRKENLTSLKPLIEVPTPFYKELKMGVPDFKDLVEELEREGFTGVHVSTPGPLGLMAFLAGKLLGLKVTFAFHTDIPTYACVYTGDEELENFLWKAFVFLANSSDRFFVPSEHYRRLFLSKGVEPSKVRVFRRGVDTKLFSPYKRNENFWNDRLGKRVERVILYVGRVAKEKNLETFFYVAKGFPEETFVVVGDGPYREELEKIKPKNVHFVGYLRGEELAKAYASSYVFLFPSETETYAQVVLEAMASGLPVVVSSKGAANEHVEDGLNGFIATEKTDFIDRLSLLLEDESLRDKMATEALYRAKSLELRKTYMEYMLNIAGKREVLYETKEVLYESCRYRTLLSF</sequence>
<dbReference type="RefSeq" id="WP_068514796.1">
    <property type="nucleotide sequence ID" value="NZ_AP014945.1"/>
</dbReference>
<dbReference type="EMBL" id="AP014945">
    <property type="protein sequence ID" value="BAU23590.1"/>
    <property type="molecule type" value="Genomic_DNA"/>
</dbReference>
<dbReference type="Pfam" id="PF00534">
    <property type="entry name" value="Glycos_transf_1"/>
    <property type="match status" value="1"/>
</dbReference>
<name>A0A0U4N2S2_9BACT</name>
<evidence type="ECO:0000259" key="2">
    <source>
        <dbReference type="SMART" id="SM00481"/>
    </source>
</evidence>
<dbReference type="InterPro" id="IPR028098">
    <property type="entry name" value="Glyco_trans_4-like_N"/>
</dbReference>
<keyword evidence="3" id="KW-0808">Transferase</keyword>
<dbReference type="STRING" id="1653476.THC_1219"/>
<dbReference type="Gene3D" id="3.40.50.2000">
    <property type="entry name" value="Glycogen Phosphorylase B"/>
    <property type="match status" value="2"/>
</dbReference>
<dbReference type="PANTHER" id="PTHR45947">
    <property type="entry name" value="SULFOQUINOVOSYL TRANSFERASE SQD2"/>
    <property type="match status" value="1"/>
</dbReference>
<evidence type="ECO:0000313" key="4">
    <source>
        <dbReference type="Proteomes" id="UP000068196"/>
    </source>
</evidence>
<evidence type="ECO:0000313" key="3">
    <source>
        <dbReference type="EMBL" id="BAU23590.1"/>
    </source>
</evidence>
<keyword evidence="1" id="KW-0472">Membrane</keyword>
<keyword evidence="4" id="KW-1185">Reference proteome</keyword>
<dbReference type="InterPro" id="IPR050194">
    <property type="entry name" value="Glycosyltransferase_grp1"/>
</dbReference>
<accession>A0A0U4N2S2</accession>
<proteinExistence type="predicted"/>
<organism evidence="3 4">
    <name type="scientific">Caldimicrobium thiodismutans</name>
    <dbReference type="NCBI Taxonomy" id="1653476"/>
    <lineage>
        <taxon>Bacteria</taxon>
        <taxon>Pseudomonadati</taxon>
        <taxon>Thermodesulfobacteriota</taxon>
        <taxon>Thermodesulfobacteria</taxon>
        <taxon>Thermodesulfobacteriales</taxon>
        <taxon>Thermodesulfobacteriaceae</taxon>
        <taxon>Caldimicrobium</taxon>
    </lineage>
</organism>
<dbReference type="SMART" id="SM00481">
    <property type="entry name" value="POLIIIAc"/>
    <property type="match status" value="1"/>
</dbReference>
<dbReference type="SUPFAM" id="SSF53756">
    <property type="entry name" value="UDP-Glycosyltransferase/glycogen phosphorylase"/>
    <property type="match status" value="1"/>
</dbReference>
<keyword evidence="1" id="KW-1133">Transmembrane helix</keyword>
<dbReference type="InterPro" id="IPR001296">
    <property type="entry name" value="Glyco_trans_1"/>
</dbReference>
<dbReference type="SUPFAM" id="SSF89550">
    <property type="entry name" value="PHP domain-like"/>
    <property type="match status" value="1"/>
</dbReference>
<dbReference type="GO" id="GO:0016757">
    <property type="term" value="F:glycosyltransferase activity"/>
    <property type="evidence" value="ECO:0007669"/>
    <property type="project" value="InterPro"/>
</dbReference>